<name>A0ACA9Y5R8_9ASCO</name>
<gene>
    <name evidence="1" type="ORF">CLIB1444_03S04610</name>
</gene>
<proteinExistence type="predicted"/>
<protein>
    <submittedName>
        <fullName evidence="1">Signal recognition particle subunit Srp72p</fullName>
    </submittedName>
</protein>
<reference evidence="1" key="1">
    <citation type="submission" date="2022-06" db="EMBL/GenBank/DDBJ databases">
        <authorList>
            <person name="Legras J.-L."/>
            <person name="Devillers H."/>
            <person name="Grondin C."/>
        </authorList>
    </citation>
    <scope>NUCLEOTIDE SEQUENCE</scope>
    <source>
        <strain evidence="1">CLIB 1444</strain>
    </source>
</reference>
<organism evidence="1 2">
    <name type="scientific">[Candida] jaroonii</name>
    <dbReference type="NCBI Taxonomy" id="467808"/>
    <lineage>
        <taxon>Eukaryota</taxon>
        <taxon>Fungi</taxon>
        <taxon>Dikarya</taxon>
        <taxon>Ascomycota</taxon>
        <taxon>Saccharomycotina</taxon>
        <taxon>Pichiomycetes</taxon>
        <taxon>Debaryomycetaceae</taxon>
        <taxon>Yamadazyma</taxon>
    </lineage>
</organism>
<sequence length="635" mass="72186">MSTSISQAFKSLNVSTNSQDHENIYEISYQYLSKVKKFNDIKSFNNCIVALINLEKYQKALDLINKIKDDDIIEEFSIEVAYIFYKTNESLRLQQLYEKINGKSSKYLIRGLKHILAQDYYKIGENKKALELYEELISSNEIDNNLDLATNELAIISQIKFLKNEIAQPASDTEDLNNYDYLFNKALIEISNGNLLSANELIDNSIEILQSSGLEGEELDGERAPLLLAKSIILNAQGEKDQSLSILDDLKSKNFDDLLLNLIIKNNSYSFSEVLISKEYNLVHRDLNYQPNISKLSDKLSFIQNASFVKNNLLLSYLSNTLSPSSNYLKNAIVKKFLTNGDFSLLNFKTLIKLGITNEDLIYNSDATSRKLFKSINNTEVTKENFQQLTAIAFSLLSQNLKQQKYNQSLISLEKLVDFNLSNNEILPALVGSLINLYEKLDLNDKLNNLFEKLYEMFKPSDIELFDFYKVSAFKLLNLGNIELSNKIFIKLNEVNPSDTLIKNILNNDNQGLVSIETLSNSIDESIISTDINSLVPTTVDTIPSIKPRSDKRRVTKPKFGKNKVIKPIDEVTLDEERWLPMTVRSYYKPKKSKKKMTGHQGVVETPTPTQSPAPPSNPPSTTKKATKKKKKGKK</sequence>
<accession>A0ACA9Y5R8</accession>
<keyword evidence="2" id="KW-1185">Reference proteome</keyword>
<dbReference type="Proteomes" id="UP001152531">
    <property type="component" value="Unassembled WGS sequence"/>
</dbReference>
<evidence type="ECO:0000313" key="2">
    <source>
        <dbReference type="Proteomes" id="UP001152531"/>
    </source>
</evidence>
<comment type="caution">
    <text evidence="1">The sequence shown here is derived from an EMBL/GenBank/DDBJ whole genome shotgun (WGS) entry which is preliminary data.</text>
</comment>
<evidence type="ECO:0000313" key="1">
    <source>
        <dbReference type="EMBL" id="CAH6720110.1"/>
    </source>
</evidence>
<dbReference type="EMBL" id="CALSDN010000003">
    <property type="protein sequence ID" value="CAH6720110.1"/>
    <property type="molecule type" value="Genomic_DNA"/>
</dbReference>